<evidence type="ECO:0000256" key="2">
    <source>
        <dbReference type="SAM" id="Phobius"/>
    </source>
</evidence>
<keyword evidence="2" id="KW-0472">Membrane</keyword>
<dbReference type="EMBL" id="CP073767">
    <property type="protein sequence ID" value="UWZ58740.1"/>
    <property type="molecule type" value="Genomic_DNA"/>
</dbReference>
<sequence length="802" mass="84967">MAATLDTTVAERRVLRFLVRAAETEVWMLPARTRSLPVRSRPSHGAVRLLLGGVTAVVGVACIAALPYPLWLIADACWHSIDWAETIDQPFNAPLLVLAAVAAAWAYWCWLLYATIADTVAVLRGTGQTRLRLPVPLHRTVTAAAGLLGTLLQPGIAAAGTTSSTTPALQAQDTTHLPTATMAATPTAAAVYAAPLVDTAAGEPAIYVVRRGDALFHIARTQLGDANRWPEIYTLNRGTRFANVGGTFTNPDVIYPGWRLKIPAPPALPTVPPADTTTTVQPPAPADTATTTAAAAPTQPATPTSTNAAPAPVASTTLRHQLTDLLPWLALLGIPALIALLRRRRRPHKVPAGRKPATTPAAPTDPTPTAARRSPRAATPPPAAAQTADARDAVRQLVAKAFRDDSPTDVIVPQATLRDLLPEQQTPVDHTALTVTDTIDEAIMTMEEQVLHRARLVAEHDADDYTDIRDLEALRPVTLITHANQHQRARITAALEQDYDVKAVILDEPTPTSETSGSAAPVRTEPTTAATAVTTSVVAALVPANDTAPQKVQVRVIGDVAVLDRHGRPVPGMRGRAKEMLTYLAVHRDGAELPDIMEALWPDATVPRATERLSTEVGNLRRTVRRAAGDGSIQAVHNPGGRYILNTDVLDIDAWQLADALTTTPDSPGREALLRAAVAVHTDELAGDAPYAWIEAARERCRRQGITARQQLADLVAATNPAEAAALLDAAADIDPYSDTLAQAAITASATLGATDAATRRYQQLRAALADIGEQPDPATTTLAETVLGPDAVTADHDEVAA</sequence>
<dbReference type="SUPFAM" id="SSF48452">
    <property type="entry name" value="TPR-like"/>
    <property type="match status" value="1"/>
</dbReference>
<feature type="domain" description="Bacterial transcriptional activator" evidence="3">
    <location>
        <begin position="652"/>
        <end position="788"/>
    </location>
</feature>
<dbReference type="Proteomes" id="UP001058003">
    <property type="component" value="Chromosome"/>
</dbReference>
<feature type="compositionally biased region" description="Low complexity" evidence="1">
    <location>
        <begin position="353"/>
        <end position="372"/>
    </location>
</feature>
<feature type="compositionally biased region" description="Low complexity" evidence="1">
    <location>
        <begin position="273"/>
        <end position="312"/>
    </location>
</feature>
<dbReference type="InterPro" id="IPR018392">
    <property type="entry name" value="LysM"/>
</dbReference>
<dbReference type="CDD" id="cd00118">
    <property type="entry name" value="LysM"/>
    <property type="match status" value="1"/>
</dbReference>
<dbReference type="SMART" id="SM01043">
    <property type="entry name" value="BTAD"/>
    <property type="match status" value="1"/>
</dbReference>
<dbReference type="Gene3D" id="1.10.10.10">
    <property type="entry name" value="Winged helix-like DNA-binding domain superfamily/Winged helix DNA-binding domain"/>
    <property type="match status" value="1"/>
</dbReference>
<evidence type="ECO:0000259" key="3">
    <source>
        <dbReference type="SMART" id="SM01043"/>
    </source>
</evidence>
<feature type="transmembrane region" description="Helical" evidence="2">
    <location>
        <begin position="93"/>
        <end position="116"/>
    </location>
</feature>
<keyword evidence="5" id="KW-1185">Reference proteome</keyword>
<dbReference type="OrthoDB" id="8444614at2"/>
<dbReference type="PANTHER" id="PTHR35807:SF2">
    <property type="entry name" value="TRANSCRIPTIONAL ACTIVATOR DOMAIN"/>
    <property type="match status" value="1"/>
</dbReference>
<name>A0A9Q9IST1_9ACTN</name>
<dbReference type="PANTHER" id="PTHR35807">
    <property type="entry name" value="TRANSCRIPTIONAL REGULATOR REDD-RELATED"/>
    <property type="match status" value="1"/>
</dbReference>
<dbReference type="Gene3D" id="1.25.40.10">
    <property type="entry name" value="Tetratricopeptide repeat domain"/>
    <property type="match status" value="1"/>
</dbReference>
<feature type="region of interest" description="Disordered" evidence="1">
    <location>
        <begin position="266"/>
        <end position="312"/>
    </location>
</feature>
<keyword evidence="2" id="KW-1133">Transmembrane helix</keyword>
<evidence type="ECO:0000313" key="4">
    <source>
        <dbReference type="EMBL" id="UWZ58740.1"/>
    </source>
</evidence>
<protein>
    <submittedName>
        <fullName evidence="4">LysM peptidoglycan-binding domain-containing protein</fullName>
    </submittedName>
</protein>
<proteinExistence type="predicted"/>
<gene>
    <name evidence="4" type="ORF">Daura_22770</name>
</gene>
<dbReference type="Pfam" id="PF03704">
    <property type="entry name" value="BTAD"/>
    <property type="match status" value="1"/>
</dbReference>
<dbReference type="InterPro" id="IPR051677">
    <property type="entry name" value="AfsR-DnrI-RedD_regulator"/>
</dbReference>
<dbReference type="InterPro" id="IPR011990">
    <property type="entry name" value="TPR-like_helical_dom_sf"/>
</dbReference>
<dbReference type="InterPro" id="IPR036388">
    <property type="entry name" value="WH-like_DNA-bd_sf"/>
</dbReference>
<dbReference type="InterPro" id="IPR036779">
    <property type="entry name" value="LysM_dom_sf"/>
</dbReference>
<dbReference type="InterPro" id="IPR005158">
    <property type="entry name" value="BTAD"/>
</dbReference>
<feature type="transmembrane region" description="Helical" evidence="2">
    <location>
        <begin position="49"/>
        <end position="73"/>
    </location>
</feature>
<feature type="region of interest" description="Disordered" evidence="1">
    <location>
        <begin position="346"/>
        <end position="389"/>
    </location>
</feature>
<evidence type="ECO:0000256" key="1">
    <source>
        <dbReference type="SAM" id="MobiDB-lite"/>
    </source>
</evidence>
<evidence type="ECO:0000313" key="5">
    <source>
        <dbReference type="Proteomes" id="UP001058003"/>
    </source>
</evidence>
<organism evidence="4 5">
    <name type="scientific">Dactylosporangium aurantiacum</name>
    <dbReference type="NCBI Taxonomy" id="35754"/>
    <lineage>
        <taxon>Bacteria</taxon>
        <taxon>Bacillati</taxon>
        <taxon>Actinomycetota</taxon>
        <taxon>Actinomycetes</taxon>
        <taxon>Micromonosporales</taxon>
        <taxon>Micromonosporaceae</taxon>
        <taxon>Dactylosporangium</taxon>
    </lineage>
</organism>
<dbReference type="KEGG" id="daur:Daura_22770"/>
<dbReference type="RefSeq" id="WP_033360694.1">
    <property type="nucleotide sequence ID" value="NZ_CP073767.1"/>
</dbReference>
<accession>A0A9Q9IST1</accession>
<reference evidence="4" key="1">
    <citation type="submission" date="2021-04" db="EMBL/GenBank/DDBJ databases">
        <title>Dactylosporangium aurantiacum NRRL B-8018 full assembly.</title>
        <authorList>
            <person name="Hartkoorn R.C."/>
            <person name="Beaudoing E."/>
            <person name="Hot D."/>
        </authorList>
    </citation>
    <scope>NUCLEOTIDE SEQUENCE</scope>
    <source>
        <strain evidence="4">NRRL B-8018</strain>
    </source>
</reference>
<keyword evidence="2" id="KW-0812">Transmembrane</keyword>
<feature type="transmembrane region" description="Helical" evidence="2">
    <location>
        <begin position="325"/>
        <end position="341"/>
    </location>
</feature>
<dbReference type="Gene3D" id="3.10.350.10">
    <property type="entry name" value="LysM domain"/>
    <property type="match status" value="1"/>
</dbReference>
<dbReference type="AlphaFoldDB" id="A0A9Q9IST1"/>